<dbReference type="InterPro" id="IPR010918">
    <property type="entry name" value="PurM-like_C_dom"/>
</dbReference>
<feature type="binding site" evidence="2">
    <location>
        <position position="272"/>
    </location>
    <ligand>
        <name>Mg(2+)</name>
        <dbReference type="ChEBI" id="CHEBI:18420"/>
        <label>3</label>
    </ligand>
</feature>
<dbReference type="Pfam" id="PF02769">
    <property type="entry name" value="AIRS_C"/>
    <property type="match status" value="1"/>
</dbReference>
<dbReference type="HAMAP" id="MF_02128">
    <property type="entry name" value="TMP_kinase"/>
    <property type="match status" value="1"/>
</dbReference>
<feature type="compositionally biased region" description="Basic and acidic residues" evidence="3">
    <location>
        <begin position="22"/>
        <end position="34"/>
    </location>
</feature>
<dbReference type="GO" id="GO:0009228">
    <property type="term" value="P:thiamine biosynthetic process"/>
    <property type="evidence" value="ECO:0007669"/>
    <property type="project" value="UniProtKB-KW"/>
</dbReference>
<keyword evidence="2" id="KW-0067">ATP-binding</keyword>
<feature type="binding site" evidence="2">
    <location>
        <position position="89"/>
    </location>
    <ligand>
        <name>Mg(2+)</name>
        <dbReference type="ChEBI" id="CHEBI:18420"/>
        <label>4</label>
    </ligand>
</feature>
<keyword evidence="2" id="KW-0547">Nucleotide-binding</keyword>
<feature type="region of interest" description="Disordered" evidence="3">
    <location>
        <begin position="1"/>
        <end position="43"/>
    </location>
</feature>
<evidence type="ECO:0000256" key="2">
    <source>
        <dbReference type="HAMAP-Rule" id="MF_02128"/>
    </source>
</evidence>
<comment type="miscellaneous">
    <text evidence="2">Reaction mechanism of ThiL seems to utilize a direct, inline transfer of the gamma-phosphate of ATP to TMP rather than a phosphorylated enzyme intermediate.</text>
</comment>
<feature type="binding site" evidence="2">
    <location>
        <position position="120"/>
    </location>
    <ligand>
        <name>Mg(2+)</name>
        <dbReference type="ChEBI" id="CHEBI:18420"/>
        <label>2</label>
    </ligand>
</feature>
<feature type="binding site" evidence="2">
    <location>
        <position position="98"/>
    </location>
    <ligand>
        <name>substrate</name>
    </ligand>
</feature>
<comment type="similarity">
    <text evidence="2">Belongs to the thiamine-monophosphate kinase family.</text>
</comment>
<name>A0A0B6WZM5_9BACT</name>
<reference evidence="6 7" key="2">
    <citation type="submission" date="2015-01" db="EMBL/GenBank/DDBJ databases">
        <title>Complete genome sequence of Pyrinomonas methylaliphatogenes type strain K22T.</title>
        <authorList>
            <person name="Lee K.C.Y."/>
            <person name="Power J.F."/>
            <person name="Dunfield P.F."/>
            <person name="Morgan X.C."/>
            <person name="Huttenhower C."/>
            <person name="Stott M.B."/>
        </authorList>
    </citation>
    <scope>NUCLEOTIDE SEQUENCE [LARGE SCALE GENOMIC DNA]</scope>
    <source>
        <strain evidence="6 7">K22</strain>
    </source>
</reference>
<dbReference type="NCBIfam" id="TIGR01379">
    <property type="entry name" value="thiL"/>
    <property type="match status" value="1"/>
</dbReference>
<dbReference type="PANTHER" id="PTHR30270">
    <property type="entry name" value="THIAMINE-MONOPHOSPHATE KINASE"/>
    <property type="match status" value="1"/>
</dbReference>
<dbReference type="AlphaFoldDB" id="A0A0B6WZM5"/>
<dbReference type="GO" id="GO:0009030">
    <property type="term" value="F:thiamine-phosphate kinase activity"/>
    <property type="evidence" value="ECO:0007669"/>
    <property type="project" value="UniProtKB-UniRule"/>
</dbReference>
<comment type="caution">
    <text evidence="2">Lacks conserved residue(s) required for the propagation of feature annotation.</text>
</comment>
<dbReference type="GO" id="GO:0005524">
    <property type="term" value="F:ATP binding"/>
    <property type="evidence" value="ECO:0007669"/>
    <property type="project" value="UniProtKB-UniRule"/>
</dbReference>
<dbReference type="Gene3D" id="3.30.1330.10">
    <property type="entry name" value="PurM-like, N-terminal domain"/>
    <property type="match status" value="1"/>
</dbReference>
<feature type="binding site" evidence="2">
    <location>
        <position position="91"/>
    </location>
    <ligand>
        <name>Mg(2+)</name>
        <dbReference type="ChEBI" id="CHEBI:18420"/>
        <label>1</label>
    </ligand>
</feature>
<dbReference type="UniPathway" id="UPA00060">
    <property type="reaction ID" value="UER00142"/>
</dbReference>
<feature type="binding site" evidence="2">
    <location>
        <position position="151"/>
    </location>
    <ligand>
        <name>ATP</name>
        <dbReference type="ChEBI" id="CHEBI:30616"/>
    </ligand>
</feature>
<feature type="binding site" evidence="2">
    <location>
        <position position="377"/>
    </location>
    <ligand>
        <name>substrate</name>
    </ligand>
</feature>
<dbReference type="InterPro" id="IPR016188">
    <property type="entry name" value="PurM-like_N"/>
</dbReference>
<feature type="binding site" evidence="2">
    <location>
        <position position="74"/>
    </location>
    <ligand>
        <name>Mg(2+)</name>
        <dbReference type="ChEBI" id="CHEBI:18420"/>
        <label>4</label>
    </ligand>
</feature>
<feature type="binding site" evidence="2">
    <location>
        <position position="120"/>
    </location>
    <ligand>
        <name>Mg(2+)</name>
        <dbReference type="ChEBI" id="CHEBI:18420"/>
        <label>3</label>
    </ligand>
</feature>
<dbReference type="STRING" id="454194.PYK22_02766"/>
<comment type="pathway">
    <text evidence="2">Cofactor biosynthesis; thiamine diphosphate biosynthesis; thiamine diphosphate from thiamine phosphate: step 1/1.</text>
</comment>
<feature type="domain" description="PurM-like C-terminal" evidence="5">
    <location>
        <begin position="197"/>
        <end position="364"/>
    </location>
</feature>
<feature type="binding site" evidence="2">
    <location>
        <position position="193"/>
    </location>
    <ligand>
        <name>ATP</name>
        <dbReference type="ChEBI" id="CHEBI:30616"/>
    </ligand>
</feature>
<accession>A0A0B6WZM5</accession>
<sequence>MKSRGVAKALGANGFDASQESPRADESESLREKLSGPASKHVAGKGRSEFDLIARLRRIAATAKPRLVIGIGDDAALVRERTGQTLAITADMLVEEIDFRRQWTTARDLGHKALAVSLSDIAAMGARPRWALISLGVPQEIWRTDFLDDFYRGWFALARASGVALIGGDISRTPERIVIDSVVLGETRRAIMRSGARPGDLLFVTGALGGAAAGLHLLMTNGVEEAHENASFRPRRTSRADRRLIRRHLRPEPRLSWGNYLTEKKLATAMIDLSDGLSSDLAHLCRESGVGAIINAEAIPIDPLIAKSSLRGEDPLRLALDGGEDFELLFTVRPRDIRRLPRELDGVRAVCIGEVTARRRLVLVRDGHTLPLRPGGFVHFHSR</sequence>
<dbReference type="Pfam" id="PF00586">
    <property type="entry name" value="AIRS"/>
    <property type="match status" value="1"/>
</dbReference>
<evidence type="ECO:0000256" key="1">
    <source>
        <dbReference type="ARBA" id="ARBA00022977"/>
    </source>
</evidence>
<feature type="binding site" evidence="2">
    <location>
        <begin position="168"/>
        <end position="169"/>
    </location>
    <ligand>
        <name>ATP</name>
        <dbReference type="ChEBI" id="CHEBI:30616"/>
    </ligand>
</feature>
<keyword evidence="7" id="KW-1185">Reference proteome</keyword>
<protein>
    <recommendedName>
        <fullName evidence="2">Thiamine-monophosphate kinase</fullName>
        <shortName evidence="2">TMP kinase</shortName>
        <shortName evidence="2">Thiamine-phosphate kinase</shortName>
        <ecNumber evidence="2">2.7.4.16</ecNumber>
    </recommendedName>
</protein>
<dbReference type="SUPFAM" id="SSF56042">
    <property type="entry name" value="PurM C-terminal domain-like"/>
    <property type="match status" value="1"/>
</dbReference>
<dbReference type="PANTHER" id="PTHR30270:SF0">
    <property type="entry name" value="THIAMINE-MONOPHOSPHATE KINASE"/>
    <property type="match status" value="1"/>
</dbReference>
<evidence type="ECO:0000313" key="6">
    <source>
        <dbReference type="EMBL" id="CDM66733.1"/>
    </source>
</evidence>
<dbReference type="EMBL" id="CBXV010000008">
    <property type="protein sequence ID" value="CDM66733.1"/>
    <property type="molecule type" value="Genomic_DNA"/>
</dbReference>
<dbReference type="EC" id="2.7.4.16" evidence="2"/>
<dbReference type="GO" id="GO:0000287">
    <property type="term" value="F:magnesium ion binding"/>
    <property type="evidence" value="ECO:0007669"/>
    <property type="project" value="UniProtKB-UniRule"/>
</dbReference>
<dbReference type="InterPro" id="IPR006283">
    <property type="entry name" value="ThiL-like"/>
</dbReference>
<comment type="catalytic activity">
    <reaction evidence="2">
        <text>thiamine phosphate + ATP = thiamine diphosphate + ADP</text>
        <dbReference type="Rhea" id="RHEA:15913"/>
        <dbReference type="ChEBI" id="CHEBI:30616"/>
        <dbReference type="ChEBI" id="CHEBI:37575"/>
        <dbReference type="ChEBI" id="CHEBI:58937"/>
        <dbReference type="ChEBI" id="CHEBI:456216"/>
        <dbReference type="EC" id="2.7.4.16"/>
    </reaction>
</comment>
<evidence type="ECO:0000256" key="3">
    <source>
        <dbReference type="SAM" id="MobiDB-lite"/>
    </source>
</evidence>
<feature type="binding site" evidence="2">
    <location>
        <position position="120"/>
    </location>
    <ligand>
        <name>Mg(2+)</name>
        <dbReference type="ChEBI" id="CHEBI:18420"/>
        <label>4</label>
    </ligand>
</feature>
<dbReference type="Gene3D" id="3.90.650.10">
    <property type="entry name" value="PurM-like C-terminal domain"/>
    <property type="match status" value="1"/>
</dbReference>
<feature type="binding site" evidence="2">
    <location>
        <position position="324"/>
    </location>
    <ligand>
        <name>substrate</name>
    </ligand>
</feature>
<evidence type="ECO:0000259" key="4">
    <source>
        <dbReference type="Pfam" id="PF00586"/>
    </source>
</evidence>
<keyword evidence="2" id="KW-0460">Magnesium</keyword>
<feature type="binding site" evidence="2">
    <location>
        <position position="275"/>
    </location>
    <ligand>
        <name>Mg(2+)</name>
        <dbReference type="ChEBI" id="CHEBI:18420"/>
        <label>5</label>
    </ligand>
</feature>
<proteinExistence type="inferred from homology"/>
<dbReference type="SUPFAM" id="SSF55326">
    <property type="entry name" value="PurM N-terminal domain-like"/>
    <property type="match status" value="1"/>
</dbReference>
<feature type="binding site" evidence="2">
    <location>
        <position position="91"/>
    </location>
    <ligand>
        <name>Mg(2+)</name>
        <dbReference type="ChEBI" id="CHEBI:18420"/>
        <label>2</label>
    </ligand>
</feature>
<feature type="binding site" evidence="2">
    <location>
        <position position="169"/>
    </location>
    <ligand>
        <name>Mg(2+)</name>
        <dbReference type="ChEBI" id="CHEBI:18420"/>
        <label>1</label>
    </ligand>
</feature>
<evidence type="ECO:0000313" key="7">
    <source>
        <dbReference type="Proteomes" id="UP000031518"/>
    </source>
</evidence>
<feature type="binding site" evidence="2">
    <location>
        <position position="274"/>
    </location>
    <ligand>
        <name>ATP</name>
        <dbReference type="ChEBI" id="CHEBI:30616"/>
    </ligand>
</feature>
<feature type="domain" description="PurM-like N-terminal" evidence="4">
    <location>
        <begin position="72"/>
        <end position="186"/>
    </location>
</feature>
<dbReference type="InterPro" id="IPR036676">
    <property type="entry name" value="PurM-like_C_sf"/>
</dbReference>
<keyword evidence="2" id="KW-0479">Metal-binding</keyword>
<keyword evidence="2 6" id="KW-0808">Transferase</keyword>
<evidence type="ECO:0000259" key="5">
    <source>
        <dbReference type="Pfam" id="PF02769"/>
    </source>
</evidence>
<dbReference type="Proteomes" id="UP000031518">
    <property type="component" value="Unassembled WGS sequence"/>
</dbReference>
<comment type="function">
    <text evidence="2">Catalyzes the ATP-dependent phosphorylation of thiamine-monophosphate (TMP) to form thiamine-pyrophosphate (TPP), the active form of vitamin B1.</text>
</comment>
<feature type="binding site" evidence="2">
    <location>
        <position position="74"/>
    </location>
    <ligand>
        <name>Mg(2+)</name>
        <dbReference type="ChEBI" id="CHEBI:18420"/>
        <label>3</label>
    </ligand>
</feature>
<reference evidence="6 7" key="1">
    <citation type="submission" date="2013-12" db="EMBL/GenBank/DDBJ databases">
        <authorList>
            <person name="Stott M."/>
        </authorList>
    </citation>
    <scope>NUCLEOTIDE SEQUENCE [LARGE SCALE GENOMIC DNA]</scope>
    <source>
        <strain evidence="6 7">K22</strain>
    </source>
</reference>
<organism evidence="6 7">
    <name type="scientific">Pyrinomonas methylaliphatogenes</name>
    <dbReference type="NCBI Taxonomy" id="454194"/>
    <lineage>
        <taxon>Bacteria</taxon>
        <taxon>Pseudomonadati</taxon>
        <taxon>Acidobacteriota</taxon>
        <taxon>Blastocatellia</taxon>
        <taxon>Blastocatellales</taxon>
        <taxon>Pyrinomonadaceae</taxon>
        <taxon>Pyrinomonas</taxon>
    </lineage>
</organism>
<gene>
    <name evidence="2" type="primary">thiL</name>
    <name evidence="6" type="ORF">PYK22_02766</name>
</gene>
<dbReference type="InterPro" id="IPR036921">
    <property type="entry name" value="PurM-like_N_sf"/>
</dbReference>
<keyword evidence="2 6" id="KW-0418">Kinase</keyword>
<dbReference type="CDD" id="cd02194">
    <property type="entry name" value="ThiL"/>
    <property type="match status" value="1"/>
</dbReference>
<keyword evidence="1 2" id="KW-0784">Thiamine biosynthesis</keyword>
<dbReference type="GO" id="GO:0009229">
    <property type="term" value="P:thiamine diphosphate biosynthetic process"/>
    <property type="evidence" value="ECO:0007669"/>
    <property type="project" value="UniProtKB-UniRule"/>
</dbReference>